<evidence type="ECO:0000313" key="3">
    <source>
        <dbReference type="Proteomes" id="UP001237156"/>
    </source>
</evidence>
<dbReference type="Pfam" id="PF10881">
    <property type="entry name" value="DUF2726"/>
    <property type="match status" value="1"/>
</dbReference>
<feature type="domain" description="DUF2726" evidence="1">
    <location>
        <begin position="46"/>
        <end position="142"/>
    </location>
</feature>
<gene>
    <name evidence="2" type="ORF">QB898_00345</name>
</gene>
<organism evidence="2 3">
    <name type="scientific">Ottowia cancrivicina</name>
    <dbReference type="NCBI Taxonomy" id="3040346"/>
    <lineage>
        <taxon>Bacteria</taxon>
        <taxon>Pseudomonadati</taxon>
        <taxon>Pseudomonadota</taxon>
        <taxon>Betaproteobacteria</taxon>
        <taxon>Burkholderiales</taxon>
        <taxon>Comamonadaceae</taxon>
        <taxon>Ottowia</taxon>
    </lineage>
</organism>
<dbReference type="EMBL" id="JARVII010000001">
    <property type="protein sequence ID" value="MDG9698183.1"/>
    <property type="molecule type" value="Genomic_DNA"/>
</dbReference>
<dbReference type="AlphaFoldDB" id="A0AAW6RGX1"/>
<dbReference type="Proteomes" id="UP001237156">
    <property type="component" value="Unassembled WGS sequence"/>
</dbReference>
<protein>
    <submittedName>
        <fullName evidence="2">DUF2726 domain-containing protein</fullName>
    </submittedName>
</protein>
<name>A0AAW6RGX1_9BURK</name>
<evidence type="ECO:0000313" key="2">
    <source>
        <dbReference type="EMBL" id="MDG9698183.1"/>
    </source>
</evidence>
<dbReference type="InterPro" id="IPR024402">
    <property type="entry name" value="DUF2726"/>
</dbReference>
<reference evidence="2 3" key="1">
    <citation type="submission" date="2023-04" db="EMBL/GenBank/DDBJ databases">
        <title>Ottowia paracancer sp. nov., isolated from human stomach.</title>
        <authorList>
            <person name="Song Y."/>
        </authorList>
    </citation>
    <scope>NUCLEOTIDE SEQUENCE [LARGE SCALE GENOMIC DNA]</scope>
    <source>
        <strain evidence="2 3">10c7w1</strain>
    </source>
</reference>
<accession>A0AAW6RGX1</accession>
<proteinExistence type="predicted"/>
<dbReference type="RefSeq" id="WP_279523341.1">
    <property type="nucleotide sequence ID" value="NZ_JARVII010000001.1"/>
</dbReference>
<sequence>MLLAVVLAAIAAFWLLWRSDEGKAQHHAHAARKLRVPPEQWPLSARPVLNTLERSVWLQLAHIFPESMIMVKMPITRFTVPRRGEEARDWFEMLNSLYCTFTICSDEGRVLGCVDVAGPSGVSAAHSNLKHQLLSQCGIAYFLLSPGAALPPAEALRSRFLGIHDSTASDLARLQQARQQLHKALDRKRNIRNDSGPASWQQNDSFLAPFDSRHNSLSR</sequence>
<evidence type="ECO:0000259" key="1">
    <source>
        <dbReference type="Pfam" id="PF10881"/>
    </source>
</evidence>
<comment type="caution">
    <text evidence="2">The sequence shown here is derived from an EMBL/GenBank/DDBJ whole genome shotgun (WGS) entry which is preliminary data.</text>
</comment>
<keyword evidence="3" id="KW-1185">Reference proteome</keyword>